<dbReference type="InterPro" id="IPR011990">
    <property type="entry name" value="TPR-like_helical_dom_sf"/>
</dbReference>
<proteinExistence type="predicted"/>
<evidence type="ECO:0000313" key="3">
    <source>
        <dbReference type="Proteomes" id="UP000192674"/>
    </source>
</evidence>
<reference evidence="2 3" key="1">
    <citation type="submission" date="2017-04" db="EMBL/GenBank/DDBJ databases">
        <authorList>
            <person name="Afonso C.L."/>
            <person name="Miller P.J."/>
            <person name="Scott M.A."/>
            <person name="Spackman E."/>
            <person name="Goraichik I."/>
            <person name="Dimitrov K.M."/>
            <person name="Suarez D.L."/>
            <person name="Swayne D.E."/>
        </authorList>
    </citation>
    <scope>NUCLEOTIDE SEQUENCE [LARGE SCALE GENOMIC DNA]</scope>
    <source>
        <strain evidence="2 3">DSM 43828</strain>
    </source>
</reference>
<sequence>MTTRRSSRTFCNIPAETTSFIGRRRQVADAVRLLRQGRLLTLAGAPGIGKTRLALRVAAHMRARFPDGVWLVELAALSDVGLLDQSFLDVLGLQCRPGQSVLDTLLEYLADKEMLLVVDNCHHLLDACVSLVSRLLATAPRLRVLTTSRQVLRVTGERVLDVPPLSTPDPDSPTTARATSRYEAVRLFADRAKLARRGFTVNKDNRTAVARICERMGGIPLAIELAALRVRAQSPEQMLNGLSDYFEFLVGGSRVAMPRLEPLGRAIDWSYDLCSFGQKTLWARLSVFPCDFDIEAVEEVCADAGLPRVEVLDLVTELMEKSILTRSDGVGVMRYRMLEPIRLYGMDKLRRAGEEAAMCRRHRDHYLGLAEQGVPDWFGPHQSEWLNRLRIEHANLRTALDFCLSEPGEELLGLRMASALWFYWTASGLLKEGRRWLDRALSLNPQPTRMRAGALWRDGRITVFQGDVPAAVSKLEECRTLAQQLGDLQALAYGTQMLGVASLFGGDLPRAATLLEEAVARHHANRELTSTALLASLQLALTRAFQSDLDGAVDLCEECLTVSDAHGETWARSYALYVLALVEWRRGKWMEATACVCDCLRLKRTFRDIVGLTQALELQAWIAAGAGNHNLAAVLLGVAQRYWPTFGLPLFGSEYFIAHHKTCESQTLGALGKERFSAAFRQGNRFTLAQGVAFALAEKTDSSQLT</sequence>
<accession>A0A1W2FFJ3</accession>
<evidence type="ECO:0000313" key="2">
    <source>
        <dbReference type="EMBL" id="SMD20677.1"/>
    </source>
</evidence>
<dbReference type="Proteomes" id="UP000192674">
    <property type="component" value="Unassembled WGS sequence"/>
</dbReference>
<dbReference type="PANTHER" id="PTHR47691:SF3">
    <property type="entry name" value="HTH-TYPE TRANSCRIPTIONAL REGULATOR RV0890C-RELATED"/>
    <property type="match status" value="1"/>
</dbReference>
<dbReference type="PANTHER" id="PTHR47691">
    <property type="entry name" value="REGULATOR-RELATED"/>
    <property type="match status" value="1"/>
</dbReference>
<dbReference type="InterPro" id="IPR049945">
    <property type="entry name" value="AAA_22"/>
</dbReference>
<dbReference type="Gene3D" id="1.25.40.10">
    <property type="entry name" value="Tetratricopeptide repeat domain"/>
    <property type="match status" value="1"/>
</dbReference>
<keyword evidence="2" id="KW-0723">Serine/threonine-protein kinase</keyword>
<dbReference type="GO" id="GO:0016887">
    <property type="term" value="F:ATP hydrolysis activity"/>
    <property type="evidence" value="ECO:0007669"/>
    <property type="project" value="InterPro"/>
</dbReference>
<dbReference type="EMBL" id="FWXV01000006">
    <property type="protein sequence ID" value="SMD20677.1"/>
    <property type="molecule type" value="Genomic_DNA"/>
</dbReference>
<dbReference type="Pfam" id="PF13401">
    <property type="entry name" value="AAA_22"/>
    <property type="match status" value="1"/>
</dbReference>
<dbReference type="SUPFAM" id="SSF52540">
    <property type="entry name" value="P-loop containing nucleoside triphosphate hydrolases"/>
    <property type="match status" value="1"/>
</dbReference>
<dbReference type="Gene3D" id="3.40.50.300">
    <property type="entry name" value="P-loop containing nucleotide triphosphate hydrolases"/>
    <property type="match status" value="1"/>
</dbReference>
<keyword evidence="2" id="KW-0808">Transferase</keyword>
<dbReference type="SUPFAM" id="SSF48452">
    <property type="entry name" value="TPR-like"/>
    <property type="match status" value="1"/>
</dbReference>
<gene>
    <name evidence="2" type="ORF">SAMN05661093_06536</name>
</gene>
<dbReference type="AlphaFoldDB" id="A0A1W2FFJ3"/>
<keyword evidence="2" id="KW-0418">Kinase</keyword>
<dbReference type="PRINTS" id="PR00364">
    <property type="entry name" value="DISEASERSIST"/>
</dbReference>
<name>A0A1W2FFJ3_KIBAR</name>
<dbReference type="InterPro" id="IPR027417">
    <property type="entry name" value="P-loop_NTPase"/>
</dbReference>
<organism evidence="2 3">
    <name type="scientific">Kibdelosporangium aridum</name>
    <dbReference type="NCBI Taxonomy" id="2030"/>
    <lineage>
        <taxon>Bacteria</taxon>
        <taxon>Bacillati</taxon>
        <taxon>Actinomycetota</taxon>
        <taxon>Actinomycetes</taxon>
        <taxon>Pseudonocardiales</taxon>
        <taxon>Pseudonocardiaceae</taxon>
        <taxon>Kibdelosporangium</taxon>
    </lineage>
</organism>
<feature type="domain" description="ORC1/DEAH AAA+ ATPase" evidence="1">
    <location>
        <begin position="36"/>
        <end position="136"/>
    </location>
</feature>
<dbReference type="GO" id="GO:0004674">
    <property type="term" value="F:protein serine/threonine kinase activity"/>
    <property type="evidence" value="ECO:0007669"/>
    <property type="project" value="UniProtKB-KW"/>
</dbReference>
<keyword evidence="3" id="KW-1185">Reference proteome</keyword>
<evidence type="ECO:0000259" key="1">
    <source>
        <dbReference type="Pfam" id="PF13401"/>
    </source>
</evidence>
<protein>
    <submittedName>
        <fullName evidence="2">Non-specific serine/threonine protein kinase</fullName>
    </submittedName>
</protein>